<dbReference type="PANTHER" id="PTHR44688:SF16">
    <property type="entry name" value="DNA-BINDING TRANSCRIPTIONAL ACTIVATOR DEVR_DOSR"/>
    <property type="match status" value="1"/>
</dbReference>
<dbReference type="SUPFAM" id="SSF46894">
    <property type="entry name" value="C-terminal effector domain of the bipartite response regulators"/>
    <property type="match status" value="1"/>
</dbReference>
<evidence type="ECO:0000313" key="6">
    <source>
        <dbReference type="Proteomes" id="UP000533598"/>
    </source>
</evidence>
<dbReference type="InterPro" id="IPR016032">
    <property type="entry name" value="Sig_transdc_resp-reg_C-effctor"/>
</dbReference>
<feature type="domain" description="HTH luxR-type" evidence="4">
    <location>
        <begin position="138"/>
        <end position="203"/>
    </location>
</feature>
<sequence length="205" mass="21481">MTAVAQLRVRLDATDATVRAGALELLSRAGITVDPAEPTVTLAVGGTVEEALDAALTTPEQALPVTEPGRGRRLMVLADTFAPAGVLRAVRTGVSVLLHTRRTTADQLVAAVHSARHGDGRLPSEVLARLLSGPETAVVTAPRTLTARQTAVLTLMADGHGNAAIARSLSCSEHTVKNVIYELMARLQVRNRSHAVARAVRAGLI</sequence>
<dbReference type="GO" id="GO:0003677">
    <property type="term" value="F:DNA binding"/>
    <property type="evidence" value="ECO:0007669"/>
    <property type="project" value="UniProtKB-KW"/>
</dbReference>
<dbReference type="CDD" id="cd06170">
    <property type="entry name" value="LuxR_C_like"/>
    <property type="match status" value="1"/>
</dbReference>
<name>A0A7W7CJA9_9PSEU</name>
<protein>
    <submittedName>
        <fullName evidence="5">DNA-binding NarL/FixJ family response regulator</fullName>
    </submittedName>
</protein>
<keyword evidence="1" id="KW-0805">Transcription regulation</keyword>
<proteinExistence type="predicted"/>
<dbReference type="AlphaFoldDB" id="A0A7W7CJA9"/>
<comment type="caution">
    <text evidence="5">The sequence shown here is derived from an EMBL/GenBank/DDBJ whole genome shotgun (WGS) entry which is preliminary data.</text>
</comment>
<evidence type="ECO:0000313" key="5">
    <source>
        <dbReference type="EMBL" id="MBB4680494.1"/>
    </source>
</evidence>
<reference evidence="5 6" key="1">
    <citation type="submission" date="2020-08" db="EMBL/GenBank/DDBJ databases">
        <title>Sequencing the genomes of 1000 actinobacteria strains.</title>
        <authorList>
            <person name="Klenk H.-P."/>
        </authorList>
    </citation>
    <scope>NUCLEOTIDE SEQUENCE [LARGE SCALE GENOMIC DNA]</scope>
    <source>
        <strain evidence="5 6">DSM 44230</strain>
    </source>
</reference>
<dbReference type="InterPro" id="IPR000792">
    <property type="entry name" value="Tscrpt_reg_LuxR_C"/>
</dbReference>
<gene>
    <name evidence="5" type="ORF">HNR67_006612</name>
</gene>
<evidence type="ECO:0000256" key="1">
    <source>
        <dbReference type="ARBA" id="ARBA00023015"/>
    </source>
</evidence>
<dbReference type="RefSeq" id="WP_312988581.1">
    <property type="nucleotide sequence ID" value="NZ_BAAAUI010000005.1"/>
</dbReference>
<dbReference type="PANTHER" id="PTHR44688">
    <property type="entry name" value="DNA-BINDING TRANSCRIPTIONAL ACTIVATOR DEVR_DOSR"/>
    <property type="match status" value="1"/>
</dbReference>
<dbReference type="Gene3D" id="3.40.50.2300">
    <property type="match status" value="1"/>
</dbReference>
<accession>A0A7W7CJA9</accession>
<dbReference type="GO" id="GO:0006355">
    <property type="term" value="P:regulation of DNA-templated transcription"/>
    <property type="evidence" value="ECO:0007669"/>
    <property type="project" value="InterPro"/>
</dbReference>
<evidence type="ECO:0000256" key="2">
    <source>
        <dbReference type="ARBA" id="ARBA00023125"/>
    </source>
</evidence>
<dbReference type="SMART" id="SM00421">
    <property type="entry name" value="HTH_LUXR"/>
    <property type="match status" value="1"/>
</dbReference>
<dbReference type="Pfam" id="PF00196">
    <property type="entry name" value="GerE"/>
    <property type="match status" value="1"/>
</dbReference>
<keyword evidence="2 5" id="KW-0238">DNA-binding</keyword>
<dbReference type="EMBL" id="JACHMH010000001">
    <property type="protein sequence ID" value="MBB4680494.1"/>
    <property type="molecule type" value="Genomic_DNA"/>
</dbReference>
<keyword evidence="6" id="KW-1185">Reference proteome</keyword>
<evidence type="ECO:0000256" key="3">
    <source>
        <dbReference type="ARBA" id="ARBA00023163"/>
    </source>
</evidence>
<dbReference type="Proteomes" id="UP000533598">
    <property type="component" value="Unassembled WGS sequence"/>
</dbReference>
<evidence type="ECO:0000259" key="4">
    <source>
        <dbReference type="PROSITE" id="PS50043"/>
    </source>
</evidence>
<dbReference type="PROSITE" id="PS50043">
    <property type="entry name" value="HTH_LUXR_2"/>
    <property type="match status" value="1"/>
</dbReference>
<keyword evidence="3" id="KW-0804">Transcription</keyword>
<organism evidence="5 6">
    <name type="scientific">Crossiella cryophila</name>
    <dbReference type="NCBI Taxonomy" id="43355"/>
    <lineage>
        <taxon>Bacteria</taxon>
        <taxon>Bacillati</taxon>
        <taxon>Actinomycetota</taxon>
        <taxon>Actinomycetes</taxon>
        <taxon>Pseudonocardiales</taxon>
        <taxon>Pseudonocardiaceae</taxon>
        <taxon>Crossiella</taxon>
    </lineage>
</organism>
<dbReference type="PRINTS" id="PR00038">
    <property type="entry name" value="HTHLUXR"/>
</dbReference>